<protein>
    <submittedName>
        <fullName evidence="2">Uncharacterized protein</fullName>
    </submittedName>
</protein>
<name>C5A630_THEGJ</name>
<dbReference type="STRING" id="593117.TGAM_1190"/>
<dbReference type="PaxDb" id="593117-TGAM_1190"/>
<evidence type="ECO:0000313" key="2">
    <source>
        <dbReference type="EMBL" id="ACS33692.1"/>
    </source>
</evidence>
<proteinExistence type="predicted"/>
<dbReference type="PATRIC" id="fig|593117.10.peg.1189"/>
<organism evidence="2 3">
    <name type="scientific">Thermococcus gammatolerans (strain DSM 15229 / JCM 11827 / EJ3)</name>
    <dbReference type="NCBI Taxonomy" id="593117"/>
    <lineage>
        <taxon>Archaea</taxon>
        <taxon>Methanobacteriati</taxon>
        <taxon>Methanobacteriota</taxon>
        <taxon>Thermococci</taxon>
        <taxon>Thermococcales</taxon>
        <taxon>Thermococcaceae</taxon>
        <taxon>Thermococcus</taxon>
    </lineage>
</organism>
<gene>
    <name evidence="2" type="ordered locus">TGAM_1190</name>
</gene>
<dbReference type="KEGG" id="tga:TGAM_1190"/>
<dbReference type="Proteomes" id="UP000001488">
    <property type="component" value="Chromosome"/>
</dbReference>
<dbReference type="GeneID" id="7988577"/>
<feature type="coiled-coil region" evidence="1">
    <location>
        <begin position="49"/>
        <end position="76"/>
    </location>
</feature>
<dbReference type="AlphaFoldDB" id="C5A630"/>
<reference evidence="2 3" key="1">
    <citation type="journal article" date="2007" name="Genome Biol.">
        <title>Genome analysis and genome-wide proteomics of Thermococcus gammatolerans, the most radioresistant organism known amongst the Archaea.</title>
        <authorList>
            <person name="Zivanovic Y."/>
            <person name="Armengaud J."/>
            <person name="Lagorce A."/>
            <person name="Leplat C."/>
            <person name="Guerin P."/>
            <person name="Dutertre M."/>
            <person name="Anthouard V."/>
            <person name="Forterre P."/>
            <person name="Wincker P."/>
            <person name="Confalonieri F."/>
        </authorList>
    </citation>
    <scope>NUCLEOTIDE SEQUENCE [LARGE SCALE GENOMIC DNA]</scope>
    <source>
        <strain evidence="3">DSM 15229 / JCM 11827 / EJ3</strain>
    </source>
</reference>
<dbReference type="OrthoDB" id="86145at2157"/>
<sequence length="132" mass="15545">MKLTIKPDRGFGKIEIEIDEALWAEIERLAERYRVPPERVAEIALIGEFGESKGELEELERKAEELEKRVWKLEKEYAPLRYKAYGLSEDNKILAIELSGLIAENNQLRRFLRLPLNRNIELRKLISYYLQG</sequence>
<evidence type="ECO:0000313" key="3">
    <source>
        <dbReference type="Proteomes" id="UP000001488"/>
    </source>
</evidence>
<dbReference type="EMBL" id="CP001398">
    <property type="protein sequence ID" value="ACS33692.1"/>
    <property type="molecule type" value="Genomic_DNA"/>
</dbReference>
<evidence type="ECO:0000256" key="1">
    <source>
        <dbReference type="SAM" id="Coils"/>
    </source>
</evidence>
<keyword evidence="3" id="KW-1185">Reference proteome</keyword>
<accession>C5A630</accession>
<dbReference type="HOGENOM" id="CLU_155678_0_0_2"/>
<dbReference type="eggNOG" id="arCOG03817">
    <property type="taxonomic scope" value="Archaea"/>
</dbReference>
<dbReference type="RefSeq" id="WP_015858805.1">
    <property type="nucleotide sequence ID" value="NC_012804.1"/>
</dbReference>
<keyword evidence="1" id="KW-0175">Coiled coil</keyword>